<gene>
    <name evidence="2" type="ORF">AK88_03663</name>
</gene>
<feature type="region of interest" description="Disordered" evidence="1">
    <location>
        <begin position="1"/>
        <end position="51"/>
    </location>
</feature>
<evidence type="ECO:0000313" key="3">
    <source>
        <dbReference type="Proteomes" id="UP000054561"/>
    </source>
</evidence>
<keyword evidence="3" id="KW-1185">Reference proteome</keyword>
<dbReference type="EMBL" id="KQ001688">
    <property type="protein sequence ID" value="KJP86656.1"/>
    <property type="molecule type" value="Genomic_DNA"/>
</dbReference>
<dbReference type="AlphaFoldDB" id="A0A0D9QLS4"/>
<accession>A0A0D9QLS4</accession>
<evidence type="ECO:0000256" key="1">
    <source>
        <dbReference type="SAM" id="MobiDB-lite"/>
    </source>
</evidence>
<dbReference type="OMA" id="NENCAEQ"/>
<dbReference type="VEuPathDB" id="PlasmoDB:AK88_03663"/>
<dbReference type="RefSeq" id="XP_012336696.1">
    <property type="nucleotide sequence ID" value="XM_012481273.1"/>
</dbReference>
<proteinExistence type="predicted"/>
<name>A0A0D9QLS4_PLAFR</name>
<feature type="region of interest" description="Disordered" evidence="1">
    <location>
        <begin position="84"/>
        <end position="147"/>
    </location>
</feature>
<evidence type="ECO:0000313" key="2">
    <source>
        <dbReference type="EMBL" id="KJP86656.1"/>
    </source>
</evidence>
<organism evidence="2 3">
    <name type="scientific">Plasmodium fragile</name>
    <dbReference type="NCBI Taxonomy" id="5857"/>
    <lineage>
        <taxon>Eukaryota</taxon>
        <taxon>Sar</taxon>
        <taxon>Alveolata</taxon>
        <taxon>Apicomplexa</taxon>
        <taxon>Aconoidasida</taxon>
        <taxon>Haemosporida</taxon>
        <taxon>Plasmodiidae</taxon>
        <taxon>Plasmodium</taxon>
        <taxon>Plasmodium (Plasmodium)</taxon>
    </lineage>
</organism>
<protein>
    <submittedName>
        <fullName evidence="2">Uncharacterized protein</fullName>
    </submittedName>
</protein>
<sequence>MGNDTAAEGTVVEDAEEAALSNRSKDHNENCAEQVGDSTNRTDPTEMNKTKKSVNGFAANIAMEALAKASTFISKNERVQKEYSGVGLNNEEDNEKSQEGLDVNGHTSRPSGAQIGPNRNFLHGAHSIMPGTDKELQEKLKSRRFDA</sequence>
<dbReference type="GeneID" id="24268977"/>
<dbReference type="OrthoDB" id="372522at2759"/>
<dbReference type="Proteomes" id="UP000054561">
    <property type="component" value="Unassembled WGS sequence"/>
</dbReference>
<reference evidence="2 3" key="1">
    <citation type="submission" date="2014-03" db="EMBL/GenBank/DDBJ databases">
        <title>The Genome Sequence of Plasmodium fragile nilgiri.</title>
        <authorList>
            <consortium name="The Broad Institute Genomics Platform"/>
            <consortium name="The Broad Institute Genome Sequencing Center for Infectious Disease"/>
            <person name="Neafsey D."/>
            <person name="Duraisingh M."/>
            <person name="Young S.K."/>
            <person name="Zeng Q."/>
            <person name="Gargeya S."/>
            <person name="Abouelleil A."/>
            <person name="Alvarado L."/>
            <person name="Chapman S.B."/>
            <person name="Gainer-Dewar J."/>
            <person name="Goldberg J."/>
            <person name="Griggs A."/>
            <person name="Gujja S."/>
            <person name="Hansen M."/>
            <person name="Howarth C."/>
            <person name="Imamovic A."/>
            <person name="Larimer J."/>
            <person name="Pearson M."/>
            <person name="Poon T.W."/>
            <person name="Priest M."/>
            <person name="Roberts A."/>
            <person name="Saif S."/>
            <person name="Shea T."/>
            <person name="Sykes S."/>
            <person name="Wortman J."/>
            <person name="Nusbaum C."/>
            <person name="Birren B."/>
        </authorList>
    </citation>
    <scope>NUCLEOTIDE SEQUENCE [LARGE SCALE GENOMIC DNA]</scope>
    <source>
        <strain evidence="3">nilgiri</strain>
    </source>
</reference>
<feature type="compositionally biased region" description="Basic and acidic residues" evidence="1">
    <location>
        <begin position="132"/>
        <end position="147"/>
    </location>
</feature>